<feature type="compositionally biased region" description="Low complexity" evidence="1">
    <location>
        <begin position="482"/>
        <end position="500"/>
    </location>
</feature>
<feature type="compositionally biased region" description="Low complexity" evidence="1">
    <location>
        <begin position="14"/>
        <end position="37"/>
    </location>
</feature>
<dbReference type="AlphaFoldDB" id="A0A2V0P8A0"/>
<feature type="compositionally biased region" description="Basic and acidic residues" evidence="1">
    <location>
        <begin position="456"/>
        <end position="481"/>
    </location>
</feature>
<feature type="compositionally biased region" description="Gly residues" evidence="1">
    <location>
        <begin position="43"/>
        <end position="56"/>
    </location>
</feature>
<feature type="compositionally biased region" description="Gly residues" evidence="1">
    <location>
        <begin position="429"/>
        <end position="440"/>
    </location>
</feature>
<evidence type="ECO:0000313" key="3">
    <source>
        <dbReference type="Proteomes" id="UP000247498"/>
    </source>
</evidence>
<reference evidence="2 3" key="1">
    <citation type="journal article" date="2018" name="Sci. Rep.">
        <title>Raphidocelis subcapitata (=Pseudokirchneriella subcapitata) provides an insight into genome evolution and environmental adaptations in the Sphaeropleales.</title>
        <authorList>
            <person name="Suzuki S."/>
            <person name="Yamaguchi H."/>
            <person name="Nakajima N."/>
            <person name="Kawachi M."/>
        </authorList>
    </citation>
    <scope>NUCLEOTIDE SEQUENCE [LARGE SCALE GENOMIC DNA]</scope>
    <source>
        <strain evidence="2 3">NIES-35</strain>
    </source>
</reference>
<feature type="compositionally biased region" description="Low complexity" evidence="1">
    <location>
        <begin position="90"/>
        <end position="106"/>
    </location>
</feature>
<evidence type="ECO:0000313" key="2">
    <source>
        <dbReference type="EMBL" id="GBF94113.1"/>
    </source>
</evidence>
<feature type="region of interest" description="Disordered" evidence="1">
    <location>
        <begin position="187"/>
        <end position="257"/>
    </location>
</feature>
<dbReference type="EMBL" id="BDRX01000048">
    <property type="protein sequence ID" value="GBF94113.1"/>
    <property type="molecule type" value="Genomic_DNA"/>
</dbReference>
<feature type="compositionally biased region" description="Low complexity" evidence="1">
    <location>
        <begin position="441"/>
        <end position="454"/>
    </location>
</feature>
<keyword evidence="3" id="KW-1185">Reference proteome</keyword>
<protein>
    <submittedName>
        <fullName evidence="2">Uncharacterized protein</fullName>
    </submittedName>
</protein>
<proteinExistence type="predicted"/>
<feature type="compositionally biased region" description="Low complexity" evidence="1">
    <location>
        <begin position="544"/>
        <end position="555"/>
    </location>
</feature>
<dbReference type="InParanoid" id="A0A2V0P8A0"/>
<accession>A0A2V0P8A0</accession>
<dbReference type="Proteomes" id="UP000247498">
    <property type="component" value="Unassembled WGS sequence"/>
</dbReference>
<feature type="region of interest" description="Disordered" evidence="1">
    <location>
        <begin position="1"/>
        <end position="106"/>
    </location>
</feature>
<feature type="compositionally biased region" description="Low complexity" evidence="1">
    <location>
        <begin position="509"/>
        <end position="523"/>
    </location>
</feature>
<name>A0A2V0P8A0_9CHLO</name>
<feature type="region of interest" description="Disordered" evidence="1">
    <location>
        <begin position="427"/>
        <end position="582"/>
    </location>
</feature>
<feature type="compositionally biased region" description="Polar residues" evidence="1">
    <location>
        <begin position="207"/>
        <end position="223"/>
    </location>
</feature>
<gene>
    <name evidence="2" type="ORF">Rsub_07100</name>
</gene>
<organism evidence="2 3">
    <name type="scientific">Raphidocelis subcapitata</name>
    <dbReference type="NCBI Taxonomy" id="307507"/>
    <lineage>
        <taxon>Eukaryota</taxon>
        <taxon>Viridiplantae</taxon>
        <taxon>Chlorophyta</taxon>
        <taxon>core chlorophytes</taxon>
        <taxon>Chlorophyceae</taxon>
        <taxon>CS clade</taxon>
        <taxon>Sphaeropleales</taxon>
        <taxon>Selenastraceae</taxon>
        <taxon>Raphidocelis</taxon>
    </lineage>
</organism>
<sequence>MQHRQPAEPAGALASAERGAGQSAAAGAAAAPWSAWSDSEEGSGWGLLSGWGWGGRGEGDGGDGGDVDDGDAVSAPRGPAAGADQHCRSPAQRKQPQQLQQQQGQATPAQQLLLEVQGEFVEAAGELRDEITQAVGAVGGLINSVCQRATALVLWGDEGEDGGGAPAGGGASSSSAAAAAVAAAPAAARDAPGGLRGLRRVGRPCSEANSDQHTPEASRSTADSRPAAPASAGKPPPQGQRASRPQHDSPLARAAAREVQRLRGEVARLQREHAAALADLGASRDACAALEARVRRLESQRGSGGGGGPAAAAPSVGATAAADDAAAFDAALASQLARVLSQKAALAEENAALRRELAGLAGLLRYARAANASASGSVMGADSCPLYFATPEASGEAGSCPLYFATPEASGEAGSCPLYFATPEASGEAGCGGGAPGGAAAGSSSFAEGAASSGVREQRREGEGQGRWDAQEQEQERERRGASSPAASGSSVSSSNALAGAGAGGRGAGVAAAGFPGAPPAEADTADSRGGQQSRDQLGGGGLAQSSGGQQQSRQPKGPDAEVSPSQTDHCRDNTDGKAWQRSLSKELAGMCLRDYEGLRFWDRKR</sequence>
<comment type="caution">
    <text evidence="2">The sequence shown here is derived from an EMBL/GenBank/DDBJ whole genome shotgun (WGS) entry which is preliminary data.</text>
</comment>
<evidence type="ECO:0000256" key="1">
    <source>
        <dbReference type="SAM" id="MobiDB-lite"/>
    </source>
</evidence>
<feature type="compositionally biased region" description="Acidic residues" evidence="1">
    <location>
        <begin position="60"/>
        <end position="71"/>
    </location>
</feature>